<feature type="signal peptide" evidence="2">
    <location>
        <begin position="1"/>
        <end position="27"/>
    </location>
</feature>
<gene>
    <name evidence="3" type="ORF">I3842_11G094300</name>
</gene>
<evidence type="ECO:0000256" key="1">
    <source>
        <dbReference type="SAM" id="Phobius"/>
    </source>
</evidence>
<name>A0A922DNH7_CARIL</name>
<evidence type="ECO:0000313" key="4">
    <source>
        <dbReference type="Proteomes" id="UP000811246"/>
    </source>
</evidence>
<organism evidence="3 4">
    <name type="scientific">Carya illinoinensis</name>
    <name type="common">Pecan</name>
    <dbReference type="NCBI Taxonomy" id="32201"/>
    <lineage>
        <taxon>Eukaryota</taxon>
        <taxon>Viridiplantae</taxon>
        <taxon>Streptophyta</taxon>
        <taxon>Embryophyta</taxon>
        <taxon>Tracheophyta</taxon>
        <taxon>Spermatophyta</taxon>
        <taxon>Magnoliopsida</taxon>
        <taxon>eudicotyledons</taxon>
        <taxon>Gunneridae</taxon>
        <taxon>Pentapetalae</taxon>
        <taxon>rosids</taxon>
        <taxon>fabids</taxon>
        <taxon>Fagales</taxon>
        <taxon>Juglandaceae</taxon>
        <taxon>Carya</taxon>
    </lineage>
</organism>
<accession>A0A922DNH7</accession>
<feature type="chain" id="PRO_5037771626" evidence="2">
    <location>
        <begin position="28"/>
        <end position="168"/>
    </location>
</feature>
<feature type="transmembrane region" description="Helical" evidence="1">
    <location>
        <begin position="125"/>
        <end position="143"/>
    </location>
</feature>
<feature type="transmembrane region" description="Helical" evidence="1">
    <location>
        <begin position="149"/>
        <end position="167"/>
    </location>
</feature>
<keyword evidence="1" id="KW-0812">Transmembrane</keyword>
<keyword evidence="2" id="KW-0732">Signal</keyword>
<keyword evidence="1" id="KW-0472">Membrane</keyword>
<evidence type="ECO:0000313" key="3">
    <source>
        <dbReference type="EMBL" id="KAG6687841.1"/>
    </source>
</evidence>
<sequence length="168" mass="18327">MNLGNRLVAFFEPIITLLLQIFRQVVTQLPCPSPASTADVVDPEVAAQRLGLEAGHRGVDWATIMVSFCLASATGVALMSIQVQSRELPTAIHVFSLAIVLAVPSFFVSELISSKLEVAGHVLKRLGMFLTATAFFVAITIPFPSYFKIISWFVYAISFLVILVCHCL</sequence>
<feature type="transmembrane region" description="Helical" evidence="1">
    <location>
        <begin position="59"/>
        <end position="79"/>
    </location>
</feature>
<evidence type="ECO:0000256" key="2">
    <source>
        <dbReference type="SAM" id="SignalP"/>
    </source>
</evidence>
<keyword evidence="1" id="KW-1133">Transmembrane helix</keyword>
<dbReference type="Proteomes" id="UP000811246">
    <property type="component" value="Chromosome 11"/>
</dbReference>
<dbReference type="PANTHER" id="PTHR34741:SF2">
    <property type="entry name" value="VESICLE TRANSPORT PROTEIN"/>
    <property type="match status" value="1"/>
</dbReference>
<proteinExistence type="predicted"/>
<feature type="transmembrane region" description="Helical" evidence="1">
    <location>
        <begin position="91"/>
        <end position="113"/>
    </location>
</feature>
<dbReference type="AlphaFoldDB" id="A0A922DNH7"/>
<dbReference type="EMBL" id="CM031835">
    <property type="protein sequence ID" value="KAG6687841.1"/>
    <property type="molecule type" value="Genomic_DNA"/>
</dbReference>
<dbReference type="PANTHER" id="PTHR34741">
    <property type="entry name" value="IMAP FAMILY MEMBER 1, PUTATIVE-RELATED"/>
    <property type="match status" value="1"/>
</dbReference>
<protein>
    <submittedName>
        <fullName evidence="3">Uncharacterized protein</fullName>
    </submittedName>
</protein>
<reference evidence="3" key="1">
    <citation type="submission" date="2021-01" db="EMBL/GenBank/DDBJ databases">
        <authorList>
            <person name="Lovell J.T."/>
            <person name="Bentley N."/>
            <person name="Bhattarai G."/>
            <person name="Jenkins J.W."/>
            <person name="Sreedasyam A."/>
            <person name="Alarcon Y."/>
            <person name="Bock C."/>
            <person name="Boston L."/>
            <person name="Carlson J."/>
            <person name="Cervantes K."/>
            <person name="Clermont K."/>
            <person name="Krom N."/>
            <person name="Kubenka K."/>
            <person name="Mamidi S."/>
            <person name="Mattison C."/>
            <person name="Monteros M."/>
            <person name="Pisani C."/>
            <person name="Plott C."/>
            <person name="Rajasekar S."/>
            <person name="Rhein H.S."/>
            <person name="Rohla C."/>
            <person name="Song M."/>
            <person name="Hilaire R.S."/>
            <person name="Shu S."/>
            <person name="Wells L."/>
            <person name="Wang X."/>
            <person name="Webber J."/>
            <person name="Heerema R.J."/>
            <person name="Klein P."/>
            <person name="Conner P."/>
            <person name="Grauke L."/>
            <person name="Grimwood J."/>
            <person name="Schmutz J."/>
            <person name="Randall J.J."/>
        </authorList>
    </citation>
    <scope>NUCLEOTIDE SEQUENCE</scope>
    <source>
        <tissue evidence="3">Leaf</tissue>
    </source>
</reference>
<comment type="caution">
    <text evidence="3">The sequence shown here is derived from an EMBL/GenBank/DDBJ whole genome shotgun (WGS) entry which is preliminary data.</text>
</comment>